<dbReference type="Proteomes" id="UP000442469">
    <property type="component" value="Unassembled WGS sequence"/>
</dbReference>
<accession>A0A6N8F7D7</accession>
<reference evidence="1 2" key="1">
    <citation type="submission" date="2019-11" db="EMBL/GenBank/DDBJ databases">
        <title>Draft genome sequences of five Paenibacillus species of dairy origin.</title>
        <authorList>
            <person name="Olajide A.M."/>
            <person name="Chen S."/>
            <person name="Lapointe G."/>
        </authorList>
    </citation>
    <scope>NUCLEOTIDE SEQUENCE [LARGE SCALE GENOMIC DNA]</scope>
    <source>
        <strain evidence="1 2">3CT49</strain>
    </source>
</reference>
<dbReference type="AlphaFoldDB" id="A0A6N8F7D7"/>
<dbReference type="EMBL" id="WNZZ01000048">
    <property type="protein sequence ID" value="MUG26571.1"/>
    <property type="molecule type" value="Genomic_DNA"/>
</dbReference>
<sequence>MSTEIAVKKGTIFAKAGCLFKIEELFTFIIGKWGQFGVLPKVFIKIRPKISSIPLIRGRISK</sequence>
<evidence type="ECO:0000313" key="2">
    <source>
        <dbReference type="Proteomes" id="UP000442469"/>
    </source>
</evidence>
<name>A0A6N8F7D7_PAEMA</name>
<evidence type="ECO:0000313" key="1">
    <source>
        <dbReference type="EMBL" id="MUG26571.1"/>
    </source>
</evidence>
<proteinExistence type="predicted"/>
<protein>
    <submittedName>
        <fullName evidence="1">Uncharacterized protein</fullName>
    </submittedName>
</protein>
<gene>
    <name evidence="1" type="ORF">GNQ08_30035</name>
</gene>
<organism evidence="1 2">
    <name type="scientific">Paenibacillus macerans</name>
    <name type="common">Bacillus macerans</name>
    <dbReference type="NCBI Taxonomy" id="44252"/>
    <lineage>
        <taxon>Bacteria</taxon>
        <taxon>Bacillati</taxon>
        <taxon>Bacillota</taxon>
        <taxon>Bacilli</taxon>
        <taxon>Bacillales</taxon>
        <taxon>Paenibacillaceae</taxon>
        <taxon>Paenibacillus</taxon>
    </lineage>
</organism>
<comment type="caution">
    <text evidence="1">The sequence shown here is derived from an EMBL/GenBank/DDBJ whole genome shotgun (WGS) entry which is preliminary data.</text>
</comment>
<dbReference type="RefSeq" id="WP_124333571.1">
    <property type="nucleotide sequence ID" value="NZ_BGML01000021.1"/>
</dbReference>